<gene>
    <name evidence="1" type="ORF">M409DRAFT_71238</name>
</gene>
<dbReference type="OrthoDB" id="167809at2759"/>
<evidence type="ECO:0008006" key="3">
    <source>
        <dbReference type="Google" id="ProtNLM"/>
    </source>
</evidence>
<reference evidence="1" key="1">
    <citation type="journal article" date="2020" name="Stud. Mycol.">
        <title>101 Dothideomycetes genomes: a test case for predicting lifestyles and emergence of pathogens.</title>
        <authorList>
            <person name="Haridas S."/>
            <person name="Albert R."/>
            <person name="Binder M."/>
            <person name="Bloem J."/>
            <person name="Labutti K."/>
            <person name="Salamov A."/>
            <person name="Andreopoulos B."/>
            <person name="Baker S."/>
            <person name="Barry K."/>
            <person name="Bills G."/>
            <person name="Bluhm B."/>
            <person name="Cannon C."/>
            <person name="Castanera R."/>
            <person name="Culley D."/>
            <person name="Daum C."/>
            <person name="Ezra D."/>
            <person name="Gonzalez J."/>
            <person name="Henrissat B."/>
            <person name="Kuo A."/>
            <person name="Liang C."/>
            <person name="Lipzen A."/>
            <person name="Lutzoni F."/>
            <person name="Magnuson J."/>
            <person name="Mondo S."/>
            <person name="Nolan M."/>
            <person name="Ohm R."/>
            <person name="Pangilinan J."/>
            <person name="Park H.-J."/>
            <person name="Ramirez L."/>
            <person name="Alfaro M."/>
            <person name="Sun H."/>
            <person name="Tritt A."/>
            <person name="Yoshinaga Y."/>
            <person name="Zwiers L.-H."/>
            <person name="Turgeon B."/>
            <person name="Goodwin S."/>
            <person name="Spatafora J."/>
            <person name="Crous P."/>
            <person name="Grigoriev I."/>
        </authorList>
    </citation>
    <scope>NUCLEOTIDE SEQUENCE</scope>
    <source>
        <strain evidence="1">ATCC 36951</strain>
    </source>
</reference>
<evidence type="ECO:0000313" key="2">
    <source>
        <dbReference type="Proteomes" id="UP000799537"/>
    </source>
</evidence>
<dbReference type="RefSeq" id="XP_033660000.1">
    <property type="nucleotide sequence ID" value="XM_033819083.1"/>
</dbReference>
<dbReference type="EMBL" id="ML993642">
    <property type="protein sequence ID" value="KAF2159111.1"/>
    <property type="molecule type" value="Genomic_DNA"/>
</dbReference>
<dbReference type="GeneID" id="54572355"/>
<proteinExistence type="predicted"/>
<accession>A0A6A6BWC4</accession>
<organism evidence="1 2">
    <name type="scientific">Zasmidium cellare ATCC 36951</name>
    <dbReference type="NCBI Taxonomy" id="1080233"/>
    <lineage>
        <taxon>Eukaryota</taxon>
        <taxon>Fungi</taxon>
        <taxon>Dikarya</taxon>
        <taxon>Ascomycota</taxon>
        <taxon>Pezizomycotina</taxon>
        <taxon>Dothideomycetes</taxon>
        <taxon>Dothideomycetidae</taxon>
        <taxon>Mycosphaerellales</taxon>
        <taxon>Mycosphaerellaceae</taxon>
        <taxon>Zasmidium</taxon>
    </lineage>
</organism>
<dbReference type="AlphaFoldDB" id="A0A6A6BWC4"/>
<sequence length="217" mass="23374">MSTTRPKVVQLALEKPPWHEEMEASLLEALKSTADLQEITTAAEASKLFNGNAKPVVLAIDQALSEKKHDRLRAEAVNFVKNGGTIIFGCHFPSFVTPPNIDKLFSAFSLPWQMSEYNRTEFNVNGAMEQINTSGLVPRYSQKAVQLKKVPRSDAVYLPDASSYTQSMVFPAAPIADLTLTPAAFGASGQGKVGYLGDVNAEAATTHVVLAMCGLSG</sequence>
<protein>
    <recommendedName>
        <fullName evidence="3">ThuA-like domain-containing protein</fullName>
    </recommendedName>
</protein>
<name>A0A6A6BWC4_ZASCE</name>
<evidence type="ECO:0000313" key="1">
    <source>
        <dbReference type="EMBL" id="KAF2159111.1"/>
    </source>
</evidence>
<keyword evidence="2" id="KW-1185">Reference proteome</keyword>
<dbReference type="Proteomes" id="UP000799537">
    <property type="component" value="Unassembled WGS sequence"/>
</dbReference>